<reference evidence="4 5" key="1">
    <citation type="submission" date="2024-06" db="EMBL/GenBank/DDBJ databases">
        <title>Genomic Encyclopedia of Type Strains, Phase IV (KMG-IV): sequencing the most valuable type-strain genomes for metagenomic binning, comparative biology and taxonomic classification.</title>
        <authorList>
            <person name="Goeker M."/>
        </authorList>
    </citation>
    <scope>NUCLEOTIDE SEQUENCE [LARGE SCALE GENOMIC DNA]</scope>
    <source>
        <strain evidence="4 5">DSM 27865</strain>
    </source>
</reference>
<keyword evidence="1 3" id="KW-0732">Signal</keyword>
<protein>
    <submittedName>
        <fullName evidence="4">Spermidine/putrescine transport system substrate-binding protein</fullName>
    </submittedName>
</protein>
<dbReference type="Pfam" id="PF13416">
    <property type="entry name" value="SBP_bac_8"/>
    <property type="match status" value="1"/>
</dbReference>
<dbReference type="InterPro" id="IPR006059">
    <property type="entry name" value="SBP"/>
</dbReference>
<dbReference type="CDD" id="cd13589">
    <property type="entry name" value="PBP2_polyamine_RpCGA009"/>
    <property type="match status" value="1"/>
</dbReference>
<gene>
    <name evidence="4" type="ORF">ABID37_002743</name>
</gene>
<proteinExistence type="predicted"/>
<organism evidence="4 5">
    <name type="scientific">Aquamicrobium terrae</name>
    <dbReference type="NCBI Taxonomy" id="1324945"/>
    <lineage>
        <taxon>Bacteria</taxon>
        <taxon>Pseudomonadati</taxon>
        <taxon>Pseudomonadota</taxon>
        <taxon>Alphaproteobacteria</taxon>
        <taxon>Hyphomicrobiales</taxon>
        <taxon>Phyllobacteriaceae</taxon>
        <taxon>Aquamicrobium</taxon>
    </lineage>
</organism>
<name>A0ABV2N0E1_9HYPH</name>
<accession>A0ABV2N0E1</accession>
<keyword evidence="5" id="KW-1185">Reference proteome</keyword>
<dbReference type="Proteomes" id="UP001549076">
    <property type="component" value="Unassembled WGS sequence"/>
</dbReference>
<comment type="caution">
    <text evidence="4">The sequence shown here is derived from an EMBL/GenBank/DDBJ whole genome shotgun (WGS) entry which is preliminary data.</text>
</comment>
<dbReference type="PANTHER" id="PTHR30222">
    <property type="entry name" value="SPERMIDINE/PUTRESCINE-BINDING PERIPLASMIC PROTEIN"/>
    <property type="match status" value="1"/>
</dbReference>
<evidence type="ECO:0000313" key="4">
    <source>
        <dbReference type="EMBL" id="MET3792526.1"/>
    </source>
</evidence>
<dbReference type="PANTHER" id="PTHR30222:SF2">
    <property type="entry name" value="ABC TRANSPORTER SUBSTRATE-BINDING PROTEIN"/>
    <property type="match status" value="1"/>
</dbReference>
<feature type="signal peptide" evidence="3">
    <location>
        <begin position="1"/>
        <end position="21"/>
    </location>
</feature>
<evidence type="ECO:0000313" key="5">
    <source>
        <dbReference type="Proteomes" id="UP001549076"/>
    </source>
</evidence>
<sequence length="352" mass="39015">MLKLSLAIAVSLTALSSTASAESLTVVSWGGDFAKSQEVAFVAPFREATGVNVRMDDWSGNIGQIQAMVDANNVTWDVVVGERSFAIKGCEEGFLEKIDSSKLPPSPDGRAASEDFLPGTILDCGIGSEVFAYGISYNNAAFPEKKPQGVADFFNLNDFPGRRGMLKRPESTLEFALLADGVAKEDLYKVLATSDGLERAFAKLDSIKDQVVWFDSFAQPPQILNDGEAVMVTGTLSRIIQPMLEQQKDWNVIMNDFLWDVDVWMVVKNSPNKQQAFDFINFASEPQRIAVISTRAAYDVSRASASQFVDSKMKPYLFTNPDTITKGVQVDPQFWADNMDRIKERFNNWLVR</sequence>
<feature type="chain" id="PRO_5045886168" evidence="3">
    <location>
        <begin position="22"/>
        <end position="352"/>
    </location>
</feature>
<dbReference type="SUPFAM" id="SSF53850">
    <property type="entry name" value="Periplasmic binding protein-like II"/>
    <property type="match status" value="1"/>
</dbReference>
<evidence type="ECO:0000256" key="3">
    <source>
        <dbReference type="SAM" id="SignalP"/>
    </source>
</evidence>
<evidence type="ECO:0000256" key="2">
    <source>
        <dbReference type="ARBA" id="ARBA00022764"/>
    </source>
</evidence>
<keyword evidence="2" id="KW-0574">Periplasm</keyword>
<dbReference type="RefSeq" id="WP_354195608.1">
    <property type="nucleotide sequence ID" value="NZ_JBEPML010000008.1"/>
</dbReference>
<dbReference type="Gene3D" id="3.40.190.10">
    <property type="entry name" value="Periplasmic binding protein-like II"/>
    <property type="match status" value="2"/>
</dbReference>
<dbReference type="EMBL" id="JBEPML010000008">
    <property type="protein sequence ID" value="MET3792526.1"/>
    <property type="molecule type" value="Genomic_DNA"/>
</dbReference>
<evidence type="ECO:0000256" key="1">
    <source>
        <dbReference type="ARBA" id="ARBA00022729"/>
    </source>
</evidence>